<evidence type="ECO:0000256" key="2">
    <source>
        <dbReference type="ARBA" id="ARBA00022525"/>
    </source>
</evidence>
<keyword evidence="3" id="KW-1015">Disulfide bond</keyword>
<accession>A0AAV2S821</accession>
<dbReference type="NCBIfam" id="NF040941">
    <property type="entry name" value="GGGWT_bact"/>
    <property type="match status" value="1"/>
</dbReference>
<dbReference type="SMART" id="SM00186">
    <property type="entry name" value="FBG"/>
    <property type="match status" value="1"/>
</dbReference>
<evidence type="ECO:0000256" key="3">
    <source>
        <dbReference type="ARBA" id="ARBA00023157"/>
    </source>
</evidence>
<dbReference type="AlphaFoldDB" id="A0AAV2S821"/>
<dbReference type="Pfam" id="PF00147">
    <property type="entry name" value="Fibrinogen_C"/>
    <property type="match status" value="1"/>
</dbReference>
<dbReference type="GO" id="GO:0030674">
    <property type="term" value="F:protein-macromolecule adaptor activity"/>
    <property type="evidence" value="ECO:0007669"/>
    <property type="project" value="TreeGrafter"/>
</dbReference>
<organism evidence="6 7">
    <name type="scientific">Meganyctiphanes norvegica</name>
    <name type="common">Northern krill</name>
    <name type="synonym">Thysanopoda norvegica</name>
    <dbReference type="NCBI Taxonomy" id="48144"/>
    <lineage>
        <taxon>Eukaryota</taxon>
        <taxon>Metazoa</taxon>
        <taxon>Ecdysozoa</taxon>
        <taxon>Arthropoda</taxon>
        <taxon>Crustacea</taxon>
        <taxon>Multicrustacea</taxon>
        <taxon>Malacostraca</taxon>
        <taxon>Eumalacostraca</taxon>
        <taxon>Eucarida</taxon>
        <taxon>Euphausiacea</taxon>
        <taxon>Euphausiidae</taxon>
        <taxon>Meganyctiphanes</taxon>
    </lineage>
</organism>
<dbReference type="Proteomes" id="UP001497623">
    <property type="component" value="Unassembled WGS sequence"/>
</dbReference>
<name>A0AAV2S821_MEGNR</name>
<keyword evidence="4" id="KW-0325">Glycoprotein</keyword>
<evidence type="ECO:0000256" key="1">
    <source>
        <dbReference type="ARBA" id="ARBA00004613"/>
    </source>
</evidence>
<comment type="subcellular location">
    <subcellularLocation>
        <location evidence="1">Secreted</location>
    </subcellularLocation>
</comment>
<dbReference type="GO" id="GO:0005577">
    <property type="term" value="C:fibrinogen complex"/>
    <property type="evidence" value="ECO:0007669"/>
    <property type="project" value="TreeGrafter"/>
</dbReference>
<evidence type="ECO:0000259" key="5">
    <source>
        <dbReference type="PROSITE" id="PS51406"/>
    </source>
</evidence>
<comment type="caution">
    <text evidence="6">The sequence shown here is derived from an EMBL/GenBank/DDBJ whole genome shotgun (WGS) entry which is preliminary data.</text>
</comment>
<dbReference type="InterPro" id="IPR037579">
    <property type="entry name" value="FIB_ANG-like"/>
</dbReference>
<dbReference type="Gene3D" id="3.90.215.10">
    <property type="entry name" value="Gamma Fibrinogen, chain A, domain 1"/>
    <property type="match status" value="1"/>
</dbReference>
<evidence type="ECO:0000256" key="4">
    <source>
        <dbReference type="ARBA" id="ARBA00023180"/>
    </source>
</evidence>
<dbReference type="PANTHER" id="PTHR47221">
    <property type="entry name" value="FIBRINOGEN ALPHA CHAIN"/>
    <property type="match status" value="1"/>
</dbReference>
<dbReference type="InterPro" id="IPR002181">
    <property type="entry name" value="Fibrinogen_a/b/g_C_dom"/>
</dbReference>
<reference evidence="6 7" key="1">
    <citation type="submission" date="2024-05" db="EMBL/GenBank/DDBJ databases">
        <authorList>
            <person name="Wallberg A."/>
        </authorList>
    </citation>
    <scope>NUCLEOTIDE SEQUENCE [LARGE SCALE GENOMIC DNA]</scope>
</reference>
<keyword evidence="2" id="KW-0964">Secreted</keyword>
<gene>
    <name evidence="6" type="ORF">MNOR_LOCUS32614</name>
</gene>
<evidence type="ECO:0000313" key="7">
    <source>
        <dbReference type="Proteomes" id="UP001497623"/>
    </source>
</evidence>
<dbReference type="SUPFAM" id="SSF56496">
    <property type="entry name" value="Fibrinogen C-terminal domain-like"/>
    <property type="match status" value="1"/>
</dbReference>
<sequence>MPSEGTQVQIRREKTWDSFNAHLTVEVTEVPKDVNTDHLRNVAYPVSNSLLAGHLKSHCRQQRRNYLVVTVMETQITKIKPRGPIRDTDFNAISVSTSVKWASLCIVLLTRAIRVPCLLARWPVSGRTDPEDCFEAKKMGNTESGVYRVQPRLATEPFFVYCDMETDGGGWTVIQRREDGTVDFLREWTDYKHGFGNLAGEFWLGNEKIHILTNQYNLKLALSPLTAINSFNQYQQFVEIKEKKSKFYHTNLNIFSKYSSSKNSVYNCAIIWRCRIINVFCFNFPQSWGASILQIRSEIKFTIVCENHTQSSLLRPSFSLIVHICMELTRTLYLNHYH</sequence>
<protein>
    <recommendedName>
        <fullName evidence="5">Fibrinogen C-terminal domain-containing protein</fullName>
    </recommendedName>
</protein>
<feature type="domain" description="Fibrinogen C-terminal" evidence="5">
    <location>
        <begin position="124"/>
        <end position="220"/>
    </location>
</feature>
<dbReference type="GO" id="GO:0005201">
    <property type="term" value="F:extracellular matrix structural constituent"/>
    <property type="evidence" value="ECO:0007669"/>
    <property type="project" value="TreeGrafter"/>
</dbReference>
<dbReference type="PROSITE" id="PS51406">
    <property type="entry name" value="FIBRINOGEN_C_2"/>
    <property type="match status" value="1"/>
</dbReference>
<dbReference type="InterPro" id="IPR036056">
    <property type="entry name" value="Fibrinogen-like_C"/>
</dbReference>
<proteinExistence type="predicted"/>
<keyword evidence="7" id="KW-1185">Reference proteome</keyword>
<evidence type="ECO:0000313" key="6">
    <source>
        <dbReference type="EMBL" id="CAL4161252.1"/>
    </source>
</evidence>
<dbReference type="GO" id="GO:0034116">
    <property type="term" value="P:positive regulation of heterotypic cell-cell adhesion"/>
    <property type="evidence" value="ECO:0007669"/>
    <property type="project" value="TreeGrafter"/>
</dbReference>
<dbReference type="EMBL" id="CAXKWB010044742">
    <property type="protein sequence ID" value="CAL4161252.1"/>
    <property type="molecule type" value="Genomic_DNA"/>
</dbReference>
<dbReference type="PANTHER" id="PTHR47221:SF5">
    <property type="entry name" value="FIBRINOGEN C-TERMINAL DOMAIN-CONTAINING PROTEIN"/>
    <property type="match status" value="1"/>
</dbReference>
<dbReference type="InterPro" id="IPR014716">
    <property type="entry name" value="Fibrinogen_a/b/g_C_1"/>
</dbReference>
<feature type="non-terminal residue" evidence="6">
    <location>
        <position position="338"/>
    </location>
</feature>